<name>A0A4R7C672_9HYPH</name>
<proteinExistence type="inferred from homology"/>
<dbReference type="InterPro" id="IPR002347">
    <property type="entry name" value="SDR_fam"/>
</dbReference>
<dbReference type="FunFam" id="3.40.50.720:FF:000084">
    <property type="entry name" value="Short-chain dehydrogenase reductase"/>
    <property type="match status" value="1"/>
</dbReference>
<keyword evidence="4" id="KW-1185">Reference proteome</keyword>
<dbReference type="PANTHER" id="PTHR43477">
    <property type="entry name" value="DIHYDROANTICAPSIN 7-DEHYDROGENASE"/>
    <property type="match status" value="1"/>
</dbReference>
<dbReference type="InterPro" id="IPR036291">
    <property type="entry name" value="NAD(P)-bd_dom_sf"/>
</dbReference>
<dbReference type="RefSeq" id="WP_133768428.1">
    <property type="nucleotide sequence ID" value="NZ_SNZR01000011.1"/>
</dbReference>
<dbReference type="InterPro" id="IPR051122">
    <property type="entry name" value="SDR_DHRS6-like"/>
</dbReference>
<organism evidence="3 4">
    <name type="scientific">Enterovirga rhinocerotis</name>
    <dbReference type="NCBI Taxonomy" id="1339210"/>
    <lineage>
        <taxon>Bacteria</taxon>
        <taxon>Pseudomonadati</taxon>
        <taxon>Pseudomonadota</taxon>
        <taxon>Alphaproteobacteria</taxon>
        <taxon>Hyphomicrobiales</taxon>
        <taxon>Methylobacteriaceae</taxon>
        <taxon>Enterovirga</taxon>
    </lineage>
</organism>
<dbReference type="Proteomes" id="UP000295122">
    <property type="component" value="Unassembled WGS sequence"/>
</dbReference>
<accession>A0A4R7C672</accession>
<dbReference type="PANTHER" id="PTHR43477:SF1">
    <property type="entry name" value="DIHYDROANTICAPSIN 7-DEHYDROGENASE"/>
    <property type="match status" value="1"/>
</dbReference>
<dbReference type="Pfam" id="PF13561">
    <property type="entry name" value="adh_short_C2"/>
    <property type="match status" value="1"/>
</dbReference>
<evidence type="ECO:0000313" key="3">
    <source>
        <dbReference type="EMBL" id="TDR93422.1"/>
    </source>
</evidence>
<dbReference type="SUPFAM" id="SSF51735">
    <property type="entry name" value="NAD(P)-binding Rossmann-fold domains"/>
    <property type="match status" value="1"/>
</dbReference>
<sequence length="273" mass="28433">MGDVAAPAGSRRLDGRVALVTGAGSVGPGWGNGKATAALFAREGARVVALDLKREAAEETRAVIEGEGGECIALAGDVTRDGDVRAAVETAMERFGRIDILHNNVGAAVLGGPVEVEEADWDRIFAINVKSVFLACKHVLPHMERQGKGSIINVASIGAIREIGVAYVAYAASKAAVIGTTKSVAMQYAAKGIRCNVILPGLMDTPHIRGPMQASYGGDLDRMLADRHARSPTGKMGTAWDVAHAALYLASDDSAYVNAVELVVDGGITTTIR</sequence>
<evidence type="ECO:0000313" key="4">
    <source>
        <dbReference type="Proteomes" id="UP000295122"/>
    </source>
</evidence>
<dbReference type="AlphaFoldDB" id="A0A4R7C672"/>
<comment type="caution">
    <text evidence="3">The sequence shown here is derived from an EMBL/GenBank/DDBJ whole genome shotgun (WGS) entry which is preliminary data.</text>
</comment>
<evidence type="ECO:0000256" key="2">
    <source>
        <dbReference type="ARBA" id="ARBA00023002"/>
    </source>
</evidence>
<dbReference type="NCBIfam" id="NF005559">
    <property type="entry name" value="PRK07231.1"/>
    <property type="match status" value="1"/>
</dbReference>
<dbReference type="PRINTS" id="PR00080">
    <property type="entry name" value="SDRFAMILY"/>
</dbReference>
<keyword evidence="2" id="KW-0560">Oxidoreductase</keyword>
<dbReference type="GO" id="GO:0016491">
    <property type="term" value="F:oxidoreductase activity"/>
    <property type="evidence" value="ECO:0007669"/>
    <property type="project" value="UniProtKB-KW"/>
</dbReference>
<comment type="similarity">
    <text evidence="1">Belongs to the short-chain dehydrogenases/reductases (SDR) family.</text>
</comment>
<reference evidence="3 4" key="1">
    <citation type="submission" date="2019-03" db="EMBL/GenBank/DDBJ databases">
        <title>Genomic Encyclopedia of Type Strains, Phase IV (KMG-IV): sequencing the most valuable type-strain genomes for metagenomic binning, comparative biology and taxonomic classification.</title>
        <authorList>
            <person name="Goeker M."/>
        </authorList>
    </citation>
    <scope>NUCLEOTIDE SEQUENCE [LARGE SCALE GENOMIC DNA]</scope>
    <source>
        <strain evidence="3 4">DSM 25903</strain>
    </source>
</reference>
<dbReference type="EMBL" id="SNZR01000011">
    <property type="protein sequence ID" value="TDR93422.1"/>
    <property type="molecule type" value="Genomic_DNA"/>
</dbReference>
<gene>
    <name evidence="3" type="ORF">EV668_0683</name>
</gene>
<protein>
    <submittedName>
        <fullName evidence="3">NAD(P)-dependent dehydrogenase (Short-subunit alcohol dehydrogenase family)</fullName>
    </submittedName>
</protein>
<dbReference type="PRINTS" id="PR00081">
    <property type="entry name" value="GDHRDH"/>
</dbReference>
<dbReference type="CDD" id="cd05233">
    <property type="entry name" value="SDR_c"/>
    <property type="match status" value="1"/>
</dbReference>
<evidence type="ECO:0000256" key="1">
    <source>
        <dbReference type="ARBA" id="ARBA00006484"/>
    </source>
</evidence>
<dbReference type="OrthoDB" id="9792355at2"/>
<dbReference type="Gene3D" id="3.40.50.720">
    <property type="entry name" value="NAD(P)-binding Rossmann-like Domain"/>
    <property type="match status" value="1"/>
</dbReference>